<keyword evidence="5" id="KW-1185">Reference proteome</keyword>
<dbReference type="Proteomes" id="UP001642409">
    <property type="component" value="Unassembled WGS sequence"/>
</dbReference>
<reference evidence="3" key="1">
    <citation type="submission" date="2023-06" db="EMBL/GenBank/DDBJ databases">
        <authorList>
            <person name="Kurt Z."/>
        </authorList>
    </citation>
    <scope>NUCLEOTIDE SEQUENCE</scope>
</reference>
<evidence type="ECO:0000256" key="1">
    <source>
        <dbReference type="ARBA" id="ARBA00022614"/>
    </source>
</evidence>
<dbReference type="InterPro" id="IPR032675">
    <property type="entry name" value="LRR_dom_sf"/>
</dbReference>
<evidence type="ECO:0000313" key="5">
    <source>
        <dbReference type="Proteomes" id="UP001642409"/>
    </source>
</evidence>
<evidence type="ECO:0000256" key="2">
    <source>
        <dbReference type="ARBA" id="ARBA00022737"/>
    </source>
</evidence>
<dbReference type="AlphaFoldDB" id="A0AA86RS50"/>
<dbReference type="SUPFAM" id="SSF52058">
    <property type="entry name" value="L domain-like"/>
    <property type="match status" value="3"/>
</dbReference>
<keyword evidence="2" id="KW-0677">Repeat</keyword>
<dbReference type="InterPro" id="IPR003591">
    <property type="entry name" value="Leu-rich_rpt_typical-subtyp"/>
</dbReference>
<dbReference type="EMBL" id="CAXDID020000017">
    <property type="protein sequence ID" value="CAL5984355.1"/>
    <property type="molecule type" value="Genomic_DNA"/>
</dbReference>
<dbReference type="EMBL" id="CATOUU010001186">
    <property type="protein sequence ID" value="CAI9978648.1"/>
    <property type="molecule type" value="Genomic_DNA"/>
</dbReference>
<dbReference type="PROSITE" id="PS51450">
    <property type="entry name" value="LRR"/>
    <property type="match status" value="6"/>
</dbReference>
<sequence>MNSFGCNQNEVTQLINKSKQQKEMSDNKYMLIKKYENEVKNSCLKINGEQKLNNLQFTDVLKLTELEAVNSQTIDFAEDQVPTLLLKLKLNNCVFKNTNQGLNQITGIYQMEQLVELDLSSNKLRDITEIGALKNLQKLYLQNNQISRVIALQELIHLNLLNLQNNKIIFSAPLRSLKSELKLENNLIMDDKIQNKEKNQKRPEQIDYQNFLGPNSTSEQIQELQTITDYNAEMKLKYQNAVQNESLCVENDTNVNDLGFTHELNVKIMQLKDCSNLKMPKTSTNHFKVNEGMISNYSEVRMVQIPTQIVQFSAVNCNLTNLVGLELLNNLKIIQIVDNPVTSLEPILSLRQVTSLTISNSKLNSIAGIKQMKQLVELNLGSNQIREISELGNLTNLSKLELQNNDIHRINELRNLDKLTHVNLSNNKVIFSEPLNLLKIELLIDNNIITDNITLKNQQKPQLINYKTFLGPNSTENQINELSTIVPLDYNYNLQMTQKYSAAVKNSELKIENDPDLTDFGFTSEIKAITLTILNCKNVKLPILQNVKYFKTNGGALVDYSEVKLMKVPSQITALTINGSQLTNVVGIELLKNLNYLNLKGNQIILIEPVKQLPNLKQLLIDNNFIQDLNTLTTHQNYTLEWIYYQNSPTDTVIQNYLSDTHSASNLNDFKTALQPFKAQTDQLILQLTQYENQLRTKYQSQIKNGVLNINGDSNVRDFKFVDQINIQQLILNNCANVNLKRTPTKIIIPMKQLQTLILANNSQISCIKQIFSLSQITSLTINNTTITNIVGIENLKQLQHADLRDNCIISCEPLKHLINLQMLFIDNNCIQDLEFVTTLPNYKLDWIYYQRTPTNSDIQNYLKLSNIGAEFAKHFETKAQKTRELIRTGPENYDEKMVRKYQGSVSNNRLTIANDAELKDFKFVEKFNITTLEIQRCSNTRFWRTPNNINTLTVEYSNVKRINGIEKMSQQFIWLRLQYNDIINIESLRNMSKLTYCDLDGNKLVDQSPIQHLHNICGRRQNDLKQPTQQEILDSQRLW</sequence>
<organism evidence="3">
    <name type="scientific">Hexamita inflata</name>
    <dbReference type="NCBI Taxonomy" id="28002"/>
    <lineage>
        <taxon>Eukaryota</taxon>
        <taxon>Metamonada</taxon>
        <taxon>Diplomonadida</taxon>
        <taxon>Hexamitidae</taxon>
        <taxon>Hexamitinae</taxon>
        <taxon>Hexamita</taxon>
    </lineage>
</organism>
<dbReference type="InterPro" id="IPR025875">
    <property type="entry name" value="Leu-rich_rpt_4"/>
</dbReference>
<evidence type="ECO:0000313" key="4">
    <source>
        <dbReference type="EMBL" id="CAL5984355.1"/>
    </source>
</evidence>
<dbReference type="SMART" id="SM00365">
    <property type="entry name" value="LRR_SD22"/>
    <property type="match status" value="7"/>
</dbReference>
<reference evidence="4 5" key="2">
    <citation type="submission" date="2024-07" db="EMBL/GenBank/DDBJ databases">
        <authorList>
            <person name="Akdeniz Z."/>
        </authorList>
    </citation>
    <scope>NUCLEOTIDE SEQUENCE [LARGE SCALE GENOMIC DNA]</scope>
</reference>
<comment type="caution">
    <text evidence="3">The sequence shown here is derived from an EMBL/GenBank/DDBJ whole genome shotgun (WGS) entry which is preliminary data.</text>
</comment>
<accession>A0AA86RS50</accession>
<name>A0AA86RS50_9EUKA</name>
<dbReference type="Pfam" id="PF12799">
    <property type="entry name" value="LRR_4"/>
    <property type="match status" value="1"/>
</dbReference>
<dbReference type="PANTHER" id="PTHR46652">
    <property type="entry name" value="LEUCINE-RICH REPEAT AND IQ DOMAIN-CONTAINING PROTEIN 1-RELATED"/>
    <property type="match status" value="1"/>
</dbReference>
<keyword evidence="1" id="KW-0433">Leucine-rich repeat</keyword>
<dbReference type="PANTHER" id="PTHR46652:SF3">
    <property type="entry name" value="LEUCINE-RICH REPEAT-CONTAINING PROTEIN 9"/>
    <property type="match status" value="1"/>
</dbReference>
<gene>
    <name evidence="3" type="ORF">HINF_LOCUS66293</name>
    <name evidence="4" type="ORF">HINF_LOCUS8058</name>
</gene>
<protein>
    <submittedName>
        <fullName evidence="3">Uncharacterized protein</fullName>
    </submittedName>
</protein>
<evidence type="ECO:0000313" key="3">
    <source>
        <dbReference type="EMBL" id="CAI9978648.1"/>
    </source>
</evidence>
<dbReference type="Gene3D" id="3.80.10.10">
    <property type="entry name" value="Ribonuclease Inhibitor"/>
    <property type="match status" value="5"/>
</dbReference>
<proteinExistence type="predicted"/>
<dbReference type="InterPro" id="IPR001611">
    <property type="entry name" value="Leu-rich_rpt"/>
</dbReference>
<dbReference type="SMART" id="SM00369">
    <property type="entry name" value="LRR_TYP"/>
    <property type="match status" value="7"/>
</dbReference>
<dbReference type="SUPFAM" id="SSF52075">
    <property type="entry name" value="Outer arm dynein light chain 1"/>
    <property type="match status" value="1"/>
</dbReference>
<dbReference type="InterPro" id="IPR050836">
    <property type="entry name" value="SDS22/Internalin_LRR"/>
</dbReference>